<evidence type="ECO:0000313" key="1">
    <source>
        <dbReference type="EMBL" id="JAH76043.1"/>
    </source>
</evidence>
<name>A0A0E9VFR6_ANGAN</name>
<reference evidence="1" key="1">
    <citation type="submission" date="2014-11" db="EMBL/GenBank/DDBJ databases">
        <authorList>
            <person name="Amaro Gonzalez C."/>
        </authorList>
    </citation>
    <scope>NUCLEOTIDE SEQUENCE</scope>
</reference>
<dbReference type="EMBL" id="GBXM01032534">
    <property type="protein sequence ID" value="JAH76043.1"/>
    <property type="molecule type" value="Transcribed_RNA"/>
</dbReference>
<proteinExistence type="predicted"/>
<organism evidence="1">
    <name type="scientific">Anguilla anguilla</name>
    <name type="common">European freshwater eel</name>
    <name type="synonym">Muraena anguilla</name>
    <dbReference type="NCBI Taxonomy" id="7936"/>
    <lineage>
        <taxon>Eukaryota</taxon>
        <taxon>Metazoa</taxon>
        <taxon>Chordata</taxon>
        <taxon>Craniata</taxon>
        <taxon>Vertebrata</taxon>
        <taxon>Euteleostomi</taxon>
        <taxon>Actinopterygii</taxon>
        <taxon>Neopterygii</taxon>
        <taxon>Teleostei</taxon>
        <taxon>Anguilliformes</taxon>
        <taxon>Anguillidae</taxon>
        <taxon>Anguilla</taxon>
    </lineage>
</organism>
<reference evidence="1" key="2">
    <citation type="journal article" date="2015" name="Fish Shellfish Immunol.">
        <title>Early steps in the European eel (Anguilla anguilla)-Vibrio vulnificus interaction in the gills: Role of the RtxA13 toxin.</title>
        <authorList>
            <person name="Callol A."/>
            <person name="Pajuelo D."/>
            <person name="Ebbesson L."/>
            <person name="Teles M."/>
            <person name="MacKenzie S."/>
            <person name="Amaro C."/>
        </authorList>
    </citation>
    <scope>NUCLEOTIDE SEQUENCE</scope>
</reference>
<protein>
    <submittedName>
        <fullName evidence="1">Uncharacterized protein</fullName>
    </submittedName>
</protein>
<dbReference type="AlphaFoldDB" id="A0A0E9VFR6"/>
<accession>A0A0E9VFR6</accession>
<sequence>MWVWAHQSACSGLVVEKQGGSPLFDVP</sequence>